<dbReference type="InterPro" id="IPR023296">
    <property type="entry name" value="Glyco_hydro_beta-prop_sf"/>
</dbReference>
<dbReference type="CDD" id="cd18624">
    <property type="entry name" value="GH32_Fruct1-like"/>
    <property type="match status" value="1"/>
</dbReference>
<dbReference type="Gene3D" id="2.115.10.20">
    <property type="entry name" value="Glycosyl hydrolase domain, family 43"/>
    <property type="match status" value="1"/>
</dbReference>
<proteinExistence type="evidence at transcript level"/>
<keyword evidence="6" id="KW-1133">Transmembrane helix</keyword>
<gene>
    <name evidence="9" type="primary">1-SST</name>
</gene>
<reference evidence="9" key="1">
    <citation type="submission" date="2016-01" db="EMBL/GenBank/DDBJ databases">
        <title>Characterization of the genes involved in fructan synthesis in onion bulbs.</title>
        <authorList>
            <person name="Oku S."/>
            <person name="Ueno K."/>
            <person name="Onodera S."/>
            <person name="Maeda T."/>
            <person name="Suzuki T."/>
            <person name="Shimura H."/>
        </authorList>
    </citation>
    <scope>NUCLEOTIDE SEQUENCE</scope>
</reference>
<evidence type="ECO:0000259" key="8">
    <source>
        <dbReference type="Pfam" id="PF08244"/>
    </source>
</evidence>
<evidence type="ECO:0000256" key="2">
    <source>
        <dbReference type="ARBA" id="ARBA00022801"/>
    </source>
</evidence>
<dbReference type="SUPFAM" id="SSF75005">
    <property type="entry name" value="Arabinanase/levansucrase/invertase"/>
    <property type="match status" value="1"/>
</dbReference>
<evidence type="ECO:0000256" key="4">
    <source>
        <dbReference type="ARBA" id="ARBA00023295"/>
    </source>
</evidence>
<dbReference type="InterPro" id="IPR013148">
    <property type="entry name" value="Glyco_hydro_32_N"/>
</dbReference>
<evidence type="ECO:0000256" key="5">
    <source>
        <dbReference type="RuleBase" id="RU362110"/>
    </source>
</evidence>
<feature type="domain" description="Glycosyl hydrolase family 32 N-terminal" evidence="7">
    <location>
        <begin position="87"/>
        <end position="413"/>
    </location>
</feature>
<dbReference type="PANTHER" id="PTHR31953">
    <property type="entry name" value="BETA-FRUCTOFURANOSIDASE, INSOLUBLE ISOENZYME CWINV1-RELATED"/>
    <property type="match status" value="1"/>
</dbReference>
<dbReference type="InterPro" id="IPR050551">
    <property type="entry name" value="Fructan_Metab_Enzymes"/>
</dbReference>
<keyword evidence="3" id="KW-0325">Glycoprotein</keyword>
<dbReference type="Pfam" id="PF00251">
    <property type="entry name" value="Glyco_hydro_32N"/>
    <property type="match status" value="1"/>
</dbReference>
<dbReference type="FunFam" id="2.60.120.560:FF:000002">
    <property type="entry name" value="Beta-fructofuranosidase, insoluble isoenzyme CWINV1"/>
    <property type="match status" value="1"/>
</dbReference>
<keyword evidence="2 5" id="KW-0378">Hydrolase</keyword>
<dbReference type="InterPro" id="IPR013320">
    <property type="entry name" value="ConA-like_dom_sf"/>
</dbReference>
<dbReference type="GO" id="GO:0004553">
    <property type="term" value="F:hydrolase activity, hydrolyzing O-glycosyl compounds"/>
    <property type="evidence" value="ECO:0007669"/>
    <property type="project" value="InterPro"/>
</dbReference>
<accession>A0A125SXW4</accession>
<organism evidence="9">
    <name type="scientific">Allium cepa</name>
    <name type="common">Onion</name>
    <dbReference type="NCBI Taxonomy" id="4679"/>
    <lineage>
        <taxon>Eukaryota</taxon>
        <taxon>Viridiplantae</taxon>
        <taxon>Streptophyta</taxon>
        <taxon>Embryophyta</taxon>
        <taxon>Tracheophyta</taxon>
        <taxon>Spermatophyta</taxon>
        <taxon>Magnoliopsida</taxon>
        <taxon>Liliopsida</taxon>
        <taxon>Asparagales</taxon>
        <taxon>Amaryllidaceae</taxon>
        <taxon>Allioideae</taxon>
        <taxon>Allieae</taxon>
        <taxon>Allium</taxon>
    </lineage>
</organism>
<keyword evidence="4 5" id="KW-0326">Glycosidase</keyword>
<evidence type="ECO:0000259" key="7">
    <source>
        <dbReference type="Pfam" id="PF00251"/>
    </source>
</evidence>
<dbReference type="Pfam" id="PF08244">
    <property type="entry name" value="Glyco_hydro_32C"/>
    <property type="match status" value="1"/>
</dbReference>
<feature type="transmembrane region" description="Helical" evidence="6">
    <location>
        <begin position="30"/>
        <end position="49"/>
    </location>
</feature>
<sequence>MESRDIESSPALNAPLLQTSPPIKSSKLKVALLATSTSVLLLIAAFFAVKYSVFDSGSGLLKDDPPSDSEDYPWTNEMLKWQRTGYHFQPPNHFMADPNAAMYYKGWYHFFYQYNPNGSAWDYSISWGHAVSKDMIHWLHLPVAMVPDHWYDSKGVWSGYATTLPDGRIIVLYTGGTDQLVQVQNLAEPADPSDPLLIEWKKSNGNPILMPPPGVGPHDFRDPFPVWYNESDSTWHMLIGSKDDNHYGTVLIYTTKDFETYTLLPDILHKTKDSVGMLECVDLYPVATTGNQIGNGLEMKGGSGKGIKHVLKASMDDERHDYYAIGTFDLESFSWVPDDDTIDVGVGLRYDYGKFYASKTFYDQEKKRRILWGYVGEVDSKADDILKGWASVQNIARTILFDAKTRSNLLVWPVEELDALRTSGKEFNGVVVEPGSTYHLDVGTATQLDIEAEFEINKEAVDAVVEADVTYNCSTSDGAAHRGLLGPFGLLVLANEKMTEKTATYFYVSRNVDGGLQTHFCQDELRSSKANDITKRVVGHTVPVLHGETFSLRILVDHSIVESFAQKGRAVATSRVYPTEAIYDSTRVFLFNNATSATVTAKSVKIWHMNSTHNHPFPGFPAP</sequence>
<evidence type="ECO:0000313" key="9">
    <source>
        <dbReference type="EMBL" id="BAU46554.1"/>
    </source>
</evidence>
<dbReference type="Gene3D" id="2.60.120.560">
    <property type="entry name" value="Exo-inulinase, domain 1"/>
    <property type="match status" value="1"/>
</dbReference>
<dbReference type="InterPro" id="IPR001362">
    <property type="entry name" value="Glyco_hydro_32"/>
</dbReference>
<dbReference type="SMART" id="SM00640">
    <property type="entry name" value="Glyco_32"/>
    <property type="match status" value="1"/>
</dbReference>
<dbReference type="GO" id="GO:0005975">
    <property type="term" value="P:carbohydrate metabolic process"/>
    <property type="evidence" value="ECO:0007669"/>
    <property type="project" value="InterPro"/>
</dbReference>
<evidence type="ECO:0000256" key="6">
    <source>
        <dbReference type="SAM" id="Phobius"/>
    </source>
</evidence>
<keyword evidence="6" id="KW-0472">Membrane</keyword>
<comment type="similarity">
    <text evidence="1 5">Belongs to the glycosyl hydrolase 32 family.</text>
</comment>
<keyword evidence="6" id="KW-0812">Transmembrane</keyword>
<dbReference type="AlphaFoldDB" id="A0A125SXW4"/>
<protein>
    <submittedName>
        <fullName evidence="9">Sucrose:sucrose 1-fructosyltransferase</fullName>
    </submittedName>
</protein>
<keyword evidence="9" id="KW-0808">Transferase</keyword>
<name>A0A125SXW4_ALLCE</name>
<dbReference type="SUPFAM" id="SSF49899">
    <property type="entry name" value="Concanavalin A-like lectins/glucanases"/>
    <property type="match status" value="1"/>
</dbReference>
<dbReference type="EMBL" id="LC121824">
    <property type="protein sequence ID" value="BAU46554.1"/>
    <property type="molecule type" value="mRNA"/>
</dbReference>
<evidence type="ECO:0000256" key="1">
    <source>
        <dbReference type="ARBA" id="ARBA00009902"/>
    </source>
</evidence>
<feature type="domain" description="Glycosyl hydrolase family 32 C-terminal" evidence="8">
    <location>
        <begin position="416"/>
        <end position="608"/>
    </location>
</feature>
<dbReference type="InterPro" id="IPR013189">
    <property type="entry name" value="Glyco_hydro_32_C"/>
</dbReference>
<dbReference type="GO" id="GO:0016740">
    <property type="term" value="F:transferase activity"/>
    <property type="evidence" value="ECO:0007669"/>
    <property type="project" value="UniProtKB-KW"/>
</dbReference>
<evidence type="ECO:0000256" key="3">
    <source>
        <dbReference type="ARBA" id="ARBA00023180"/>
    </source>
</evidence>